<gene>
    <name evidence="2" type="ORF">IFM12276_32370</name>
</gene>
<reference evidence="2 3" key="1">
    <citation type="submission" date="2022-11" db="EMBL/GenBank/DDBJ databases">
        <title>Genome Sequencing of Nocardia sp. ON39_IFM12276 and assembly.</title>
        <authorList>
            <person name="Shimojima M."/>
            <person name="Toyokawa M."/>
            <person name="Uesaka K."/>
        </authorList>
    </citation>
    <scope>NUCLEOTIDE SEQUENCE [LARGE SCALE GENOMIC DNA]</scope>
    <source>
        <strain evidence="2 3">IFM 12276</strain>
    </source>
</reference>
<evidence type="ECO:0000313" key="2">
    <source>
        <dbReference type="EMBL" id="BDU00209.1"/>
    </source>
</evidence>
<keyword evidence="3" id="KW-1185">Reference proteome</keyword>
<evidence type="ECO:0000259" key="1">
    <source>
        <dbReference type="PROSITE" id="PS50943"/>
    </source>
</evidence>
<dbReference type="InterPro" id="IPR001387">
    <property type="entry name" value="Cro/C1-type_HTH"/>
</dbReference>
<organism evidence="2 3">
    <name type="scientific">Nocardia sputorum</name>
    <dbReference type="NCBI Taxonomy" id="2984338"/>
    <lineage>
        <taxon>Bacteria</taxon>
        <taxon>Bacillati</taxon>
        <taxon>Actinomycetota</taxon>
        <taxon>Actinomycetes</taxon>
        <taxon>Mycobacteriales</taxon>
        <taxon>Nocardiaceae</taxon>
        <taxon>Nocardia</taxon>
    </lineage>
</organism>
<sequence>MTESPGSTVPRRMLGRRLRQLREASGVTVAQACKVIEVSPQTMWRLEGGQGVKLKDIYIKALCELYGVAEDDAAALTGLVRETKRTGWWHAYGDAVPTYFDLYLGLEEAARKLTTFHLTLLPGLLQTPGYRRSVIWGAYPGMPTSDVERRIEIATKRQERLRESRHRFTMNVFLGEAGLRYQIGGPAVMSEQLHHLLAVSRLPTVTLRVVPLRTERVLPLVTGSFTLMEFPELQSFTEPPVVYVEGYTGALYLDKPSEIDQYKTACKAIQTAALDEEETRELVLKIAKEYAE</sequence>
<proteinExistence type="predicted"/>
<dbReference type="SMART" id="SM00530">
    <property type="entry name" value="HTH_XRE"/>
    <property type="match status" value="1"/>
</dbReference>
<evidence type="ECO:0000313" key="3">
    <source>
        <dbReference type="Proteomes" id="UP001317870"/>
    </source>
</evidence>
<accession>A0ABM8CYV8</accession>
<dbReference type="CDD" id="cd00093">
    <property type="entry name" value="HTH_XRE"/>
    <property type="match status" value="1"/>
</dbReference>
<protein>
    <submittedName>
        <fullName evidence="2">Transcriptional regulator</fullName>
    </submittedName>
</protein>
<name>A0ABM8CYV8_9NOCA</name>
<feature type="domain" description="HTH cro/C1-type" evidence="1">
    <location>
        <begin position="18"/>
        <end position="73"/>
    </location>
</feature>
<dbReference type="Pfam" id="PF13560">
    <property type="entry name" value="HTH_31"/>
    <property type="match status" value="1"/>
</dbReference>
<dbReference type="EMBL" id="AP026978">
    <property type="protein sequence ID" value="BDU00209.1"/>
    <property type="molecule type" value="Genomic_DNA"/>
</dbReference>
<dbReference type="PROSITE" id="PS50943">
    <property type="entry name" value="HTH_CROC1"/>
    <property type="match status" value="1"/>
</dbReference>
<dbReference type="InterPro" id="IPR010982">
    <property type="entry name" value="Lambda_DNA-bd_dom_sf"/>
</dbReference>
<dbReference type="InterPro" id="IPR043917">
    <property type="entry name" value="DUF5753"/>
</dbReference>
<dbReference type="Proteomes" id="UP001317870">
    <property type="component" value="Chromosome"/>
</dbReference>
<dbReference type="Pfam" id="PF19054">
    <property type="entry name" value="DUF5753"/>
    <property type="match status" value="1"/>
</dbReference>
<dbReference type="Gene3D" id="1.10.260.40">
    <property type="entry name" value="lambda repressor-like DNA-binding domains"/>
    <property type="match status" value="1"/>
</dbReference>
<dbReference type="SUPFAM" id="SSF47413">
    <property type="entry name" value="lambda repressor-like DNA-binding domains"/>
    <property type="match status" value="1"/>
</dbReference>